<dbReference type="GO" id="GO:0000036">
    <property type="term" value="F:acyl carrier activity"/>
    <property type="evidence" value="ECO:0007669"/>
    <property type="project" value="TreeGrafter"/>
</dbReference>
<dbReference type="Gene3D" id="3.30.559.30">
    <property type="entry name" value="Nonribosomal peptide synthetase, condensation domain"/>
    <property type="match status" value="2"/>
</dbReference>
<dbReference type="PROSITE" id="PS50075">
    <property type="entry name" value="CARRIER"/>
    <property type="match status" value="3"/>
</dbReference>
<dbReference type="Gene3D" id="3.40.50.12780">
    <property type="entry name" value="N-terminal domain of ligase-like"/>
    <property type="match status" value="2"/>
</dbReference>
<dbReference type="Gene3D" id="3.30.300.30">
    <property type="match status" value="2"/>
</dbReference>
<organism evidence="11 12">
    <name type="scientific">Corynebacterium singulare</name>
    <dbReference type="NCBI Taxonomy" id="161899"/>
    <lineage>
        <taxon>Bacteria</taxon>
        <taxon>Bacillati</taxon>
        <taxon>Actinomycetota</taxon>
        <taxon>Actinomycetes</taxon>
        <taxon>Mycobacteriales</taxon>
        <taxon>Corynebacteriaceae</taxon>
        <taxon>Corynebacterium</taxon>
    </lineage>
</organism>
<dbReference type="Pfam" id="PF00501">
    <property type="entry name" value="AMP-binding"/>
    <property type="match status" value="2"/>
</dbReference>
<dbReference type="PANTHER" id="PTHR45527:SF10">
    <property type="entry name" value="PYOCHELIN SYNTHASE PCHF"/>
    <property type="match status" value="1"/>
</dbReference>
<dbReference type="KEGG" id="csx:CSING_01195"/>
<dbReference type="SMART" id="SM00823">
    <property type="entry name" value="PKS_PP"/>
    <property type="match status" value="2"/>
</dbReference>
<dbReference type="RefSeq" id="WP_042528965.1">
    <property type="nucleotide sequence ID" value="NZ_CP010827.1"/>
</dbReference>
<feature type="region of interest" description="Disordered" evidence="9">
    <location>
        <begin position="2424"/>
        <end position="2443"/>
    </location>
</feature>
<dbReference type="InterPro" id="IPR010071">
    <property type="entry name" value="AA_adenyl_dom"/>
</dbReference>
<dbReference type="Gene3D" id="3.30.559.10">
    <property type="entry name" value="Chloramphenicol acetyltransferase-like domain"/>
    <property type="match status" value="2"/>
</dbReference>
<dbReference type="InterPro" id="IPR045851">
    <property type="entry name" value="AMP-bd_C_sf"/>
</dbReference>
<comment type="cofactor">
    <cofactor evidence="1">
        <name>pantetheine 4'-phosphate</name>
        <dbReference type="ChEBI" id="CHEBI:47942"/>
    </cofactor>
</comment>
<dbReference type="GO" id="GO:0044550">
    <property type="term" value="P:secondary metabolite biosynthetic process"/>
    <property type="evidence" value="ECO:0007669"/>
    <property type="project" value="TreeGrafter"/>
</dbReference>
<evidence type="ECO:0000259" key="10">
    <source>
        <dbReference type="PROSITE" id="PS50075"/>
    </source>
</evidence>
<dbReference type="NCBIfam" id="TIGR01733">
    <property type="entry name" value="AA-adenyl-dom"/>
    <property type="match status" value="2"/>
</dbReference>
<dbReference type="EMBL" id="CP010827">
    <property type="protein sequence ID" value="AJI77801.1"/>
    <property type="molecule type" value="Genomic_DNA"/>
</dbReference>
<keyword evidence="6" id="KW-0597">Phosphoprotein</keyword>
<evidence type="ECO:0000256" key="5">
    <source>
        <dbReference type="ARBA" id="ARBA00022450"/>
    </source>
</evidence>
<evidence type="ECO:0000256" key="9">
    <source>
        <dbReference type="SAM" id="MobiDB-lite"/>
    </source>
</evidence>
<accession>A0A0B6F190</accession>
<dbReference type="InterPro" id="IPR057737">
    <property type="entry name" value="Condensation_MtbB-like"/>
</dbReference>
<proteinExistence type="inferred from homology"/>
<dbReference type="Gene3D" id="3.40.50.150">
    <property type="entry name" value="Vaccinia Virus protein VP39"/>
    <property type="match status" value="1"/>
</dbReference>
<dbReference type="Pfam" id="PF00550">
    <property type="entry name" value="PP-binding"/>
    <property type="match status" value="3"/>
</dbReference>
<comment type="similarity">
    <text evidence="3">Belongs to the ATP-dependent AMP-binding enzyme family. MbtB subfamily.</text>
</comment>
<dbReference type="PANTHER" id="PTHR45527">
    <property type="entry name" value="NONRIBOSOMAL PEPTIDE SYNTHETASE"/>
    <property type="match status" value="1"/>
</dbReference>
<dbReference type="STRING" id="161899.CSING_01195"/>
<dbReference type="InterPro" id="IPR020806">
    <property type="entry name" value="PKS_PP-bd"/>
</dbReference>
<dbReference type="Pfam" id="PF13489">
    <property type="entry name" value="Methyltransf_23"/>
    <property type="match status" value="1"/>
</dbReference>
<dbReference type="InterPro" id="IPR000873">
    <property type="entry name" value="AMP-dep_synth/lig_dom"/>
</dbReference>
<gene>
    <name evidence="11" type="primary">irp2F</name>
    <name evidence="11" type="ORF">CSING_01195</name>
</gene>
<feature type="domain" description="Carrier" evidence="10">
    <location>
        <begin position="2"/>
        <end position="77"/>
    </location>
</feature>
<dbReference type="Gene3D" id="1.10.1200.10">
    <property type="entry name" value="ACP-like"/>
    <property type="match status" value="3"/>
</dbReference>
<dbReference type="SUPFAM" id="SSF53335">
    <property type="entry name" value="S-adenosyl-L-methionine-dependent methyltransferases"/>
    <property type="match status" value="1"/>
</dbReference>
<evidence type="ECO:0000256" key="2">
    <source>
        <dbReference type="ARBA" id="ARBA00005102"/>
    </source>
</evidence>
<keyword evidence="5" id="KW-0596">Phosphopantetheine</keyword>
<dbReference type="SUPFAM" id="SSF56801">
    <property type="entry name" value="Acetyl-CoA synthetase-like"/>
    <property type="match status" value="2"/>
</dbReference>
<dbReference type="SUPFAM" id="SSF47336">
    <property type="entry name" value="ACP-like"/>
    <property type="match status" value="3"/>
</dbReference>
<evidence type="ECO:0000256" key="1">
    <source>
        <dbReference type="ARBA" id="ARBA00001957"/>
    </source>
</evidence>
<evidence type="ECO:0000256" key="6">
    <source>
        <dbReference type="ARBA" id="ARBA00022553"/>
    </source>
</evidence>
<comment type="pathway">
    <text evidence="2">Siderophore biosynthesis; mycobactin biosynthesis.</text>
</comment>
<feature type="domain" description="Carrier" evidence="10">
    <location>
        <begin position="2439"/>
        <end position="2514"/>
    </location>
</feature>
<dbReference type="InterPro" id="IPR006162">
    <property type="entry name" value="Ppantetheine_attach_site"/>
</dbReference>
<dbReference type="NCBIfam" id="NF003417">
    <property type="entry name" value="PRK04813.1"/>
    <property type="match status" value="3"/>
</dbReference>
<dbReference type="InterPro" id="IPR001242">
    <property type="entry name" value="Condensation_dom"/>
</dbReference>
<reference evidence="11 12" key="1">
    <citation type="journal article" date="2015" name="Genome Announc.">
        <title>Complete Genome Sequence and Annotation of Corynebacterium singulare DSM 44357, Isolated from a Human Semen Specimen.</title>
        <authorList>
            <person name="Merten M."/>
            <person name="Brinkrolf K."/>
            <person name="Albersmeier A."/>
            <person name="Kutter Y."/>
            <person name="Ruckert C."/>
            <person name="Tauch A."/>
        </authorList>
    </citation>
    <scope>NUCLEOTIDE SEQUENCE [LARGE SCALE GENOMIC DNA]</scope>
    <source>
        <strain evidence="11">IBS B52218</strain>
    </source>
</reference>
<dbReference type="Pfam" id="PF00668">
    <property type="entry name" value="Condensation"/>
    <property type="match status" value="2"/>
</dbReference>
<dbReference type="Proteomes" id="UP000031890">
    <property type="component" value="Chromosome"/>
</dbReference>
<protein>
    <recommendedName>
        <fullName evidence="4">Phenyloxazoline synthase MbtB</fullName>
    </recommendedName>
    <alternativeName>
        <fullName evidence="8">Mycobactin synthetase protein B</fullName>
    </alternativeName>
</protein>
<evidence type="ECO:0000256" key="3">
    <source>
        <dbReference type="ARBA" id="ARBA00007380"/>
    </source>
</evidence>
<evidence type="ECO:0000256" key="8">
    <source>
        <dbReference type="ARBA" id="ARBA00033440"/>
    </source>
</evidence>
<keyword evidence="7" id="KW-0436">Ligase</keyword>
<dbReference type="SMART" id="SM01294">
    <property type="entry name" value="PKS_PP_betabranch"/>
    <property type="match status" value="1"/>
</dbReference>
<dbReference type="PROSITE" id="PS00455">
    <property type="entry name" value="AMP_BINDING"/>
    <property type="match status" value="2"/>
</dbReference>
<dbReference type="OrthoDB" id="2472181at2"/>
<evidence type="ECO:0000313" key="12">
    <source>
        <dbReference type="Proteomes" id="UP000031890"/>
    </source>
</evidence>
<feature type="domain" description="Carrier" evidence="10">
    <location>
        <begin position="1390"/>
        <end position="1464"/>
    </location>
</feature>
<dbReference type="InterPro" id="IPR042099">
    <property type="entry name" value="ANL_N_sf"/>
</dbReference>
<dbReference type="FunFam" id="3.30.559.10:FF:000023">
    <property type="entry name" value="Non-ribosomal peptide synthetase"/>
    <property type="match status" value="1"/>
</dbReference>
<dbReference type="InterPro" id="IPR020845">
    <property type="entry name" value="AMP-binding_CS"/>
</dbReference>
<dbReference type="GO" id="GO:0031177">
    <property type="term" value="F:phosphopantetheine binding"/>
    <property type="evidence" value="ECO:0007669"/>
    <property type="project" value="InterPro"/>
</dbReference>
<evidence type="ECO:0000256" key="7">
    <source>
        <dbReference type="ARBA" id="ARBA00022598"/>
    </source>
</evidence>
<sequence length="2523" mass="279153">MIKEEQIREELLASLHQILGEDAEIGIDDNLLSHGLESLPTVRLLADWMKQGHRVSFGDFMRAPTVRQWAKMLVESTPNHSTDAIESPKDGFAAPIDDSVPFDLTDVQYAYWIGRNSSQQLGGVGTHGYVEVESRSINIDRLQQSWLTLLRSHPMLRACYTEDGKQYVLPEPPHPTILVHDLTKMDESTREEALLSTRERLSHRLLDIATGHVVSLEVSLLPQDVAVIHFDIDLLVCDVQSFQIILHDLAHHYATGEAPDADPSWSFARYLAGHAREGVADIDRDQAYWRNRLSELPGAPTLPMSHGTNEEQAHRFVRRSRSFDSATWSRLREVCEHHATTPAMVLLTAYARTIGQWSENKKFLMAVPLFNRGSDTAIKNVVADFTALTLTSIDQSTRRTFSEDLKDIQASFYEDSSHSQYSAVRVLRDLRASRGEQVLAPVVFSCNLGDPLVGQEFIDTFGEISYMISQTPQVWIDLQVFTTVNGFLIVCDAVEQLFPEKMLDDLFATLVMEIDKAITDDLSHSDPVESPGAQARRASRAEVASWRLPDTTLVDEVIAAARCHPQATAIRSASGDVITYQDLEEQATTIASALVNSGVGRGALIAVMVERGPRQIIGALAAMMAGGAYVPVSLQQPESRIAALLGASQVTHLITDRPDKVLSETAVQVVDFTSATGTANLPQLHPQDPAYVIYTSGTTGTPKGVEICHGAAWNTISEINRRLGVGPTDRLLSVSSFDFDLSVYDAFGLLSAGGELVTIPDDARRDAKKWVSLVDSLGITIWNSVPTLFEMLLSAADRTPGKLSSIRHVLLSGDWIDTSLPERMRTVTPQAHLLAMGGATEASIWSNGLDLDVVSPEWTSIPYGRPLAKQMYRVVSSNGQDCPDYSVGELWIGGLGVATQYVGDPGLTETKFVISEDSRWYRTGDMGRFWADGTIEFLGRSDNQVKVRGHRIELGEIESACEALLPIERAVCITHQGASSSPSLVTFAQFTPSHVARTTPEQFATSLRAKVNDVLTEGDIRTSVEHDEHLQTAYAFSVMRRWEEQLTGVGTPNHLREHRNRWQTWLGKADEHPATADLLLDDESFGALERFVTPFEQAFVMAEKQRSIAEFIQSPDSMSVEQFLATRPLGRLVHRVLGAVVRECSTHSTSELKILEIGSRRPEASADYAAIAGTSAYVLADPYRHHLEHAGQRVGNTFTYRQLGVTSTPQPTPGEAVTKADLVLCNQTLHQSEDIEKTLCEAWGLSAPGATMVVVEPTAPSPMSDITAAFIANNTTDARAETGTVLLSARSWKEILQRTGWKPVEHVEITKTTALIIAERASSNESVTLCDSDYAKATNLLATRLPEYMLPKRILELAKFPLTSNGKIDRKALTALVPEYFDNEPAVTELPHTATEKRLIDIWDELLHTSSNVNSDYFRLGGDSLTATRLRRTIEQCFGVEFPLENIFDVPLLRDMAARIDQIAEVPHQQSDLPKIVHGSEQYAPFPLTEVQQSYLIGSSGAIELGDVSSHCYFEMSTACLDPERVEDAFNALIKRHPMLRTVVCEDGLSQRVLPEVPRYRIALIRSGNADNEDTLDEIREEMSRQKFDPTQWPCFDVRYVAEPDAGRLLLSFDNLFIDGWSMFHIFREWKQAYDHGVDSLDPAIPYSFKDYVEATIELSHSDIHKRDQAYWESAVDTIYPAPQLPVTDTNGANTSQFCRHHALVDAAKWRRIKQRVREEGMTEAVFLAEVYAEVLARYSDEPRLSINLTRFDRTRFAPEVDHIVGDFTSLSILSVDTQCAPSFRDRAAALHRRMFSNLDHGSVSGVSVQRMLTKQRGARVTMPVVFTCGLGVVEHPESDQSPYLGVIDHGLSQTPQVWMDLQVYEHDGGLMLNMDAVEAIFPDDMVAELFTSLTATLSHLAESPELWNAPTSTIAPTTNAPTADRINDTDRELPGADKSLLGLYQKGLAEHGDNLAVIDATTQWTYEQLNEQSDKWAQLIAATDPAPGDLVGIMMEKSAQQIAAVLGAMKAGCAYLPLSVDQPVGRNTSIINDAGASIVAMDHPDDDFAALAEHCTVITLADVARHRPGDQALSESSPTPSSLAYVIYTSGTTGTPKGVAITHESAVNTIVDVNERLGVTPTDRILGISELNFDLSVYDIFGMFARGATLVLPSPADKRDPQCWADAVTTHSVTLWNSVPALFSMYVEHLRERSLIGSSVRSALLSGDWIPVNIAYQVSTLFRDCTVFAAGGATEASIWSNWYEVGVDDASRTSIPYGTPLANQRMYILDEALNPRPTHVPGDLYIAGRGLAMGYWKDPEKTAASFITHPRTGERMYRTGDKALYNHLGHIIFLGREDGQVKVNGYRIELGEIESTARKFNELRDCVAVNDHGIVLYVVTHEGFNMAALNNHLAESLPAYMRPRVISRIDGLPRSWNGKIDRKSLEGKTFEQPQTRERSRNHRDSGIITILQDLLGPKEISIDDDFFTIGADSLTAVRLTNSIRREMSVEISIRDVFNHPTVRELSDLIADIVGSDVEEGEI</sequence>
<dbReference type="InterPro" id="IPR029063">
    <property type="entry name" value="SAM-dependent_MTases_sf"/>
</dbReference>
<dbReference type="InterPro" id="IPR036736">
    <property type="entry name" value="ACP-like_sf"/>
</dbReference>
<dbReference type="GO" id="GO:0016874">
    <property type="term" value="F:ligase activity"/>
    <property type="evidence" value="ECO:0007669"/>
    <property type="project" value="UniProtKB-KW"/>
</dbReference>
<evidence type="ECO:0000256" key="4">
    <source>
        <dbReference type="ARBA" id="ARBA00016743"/>
    </source>
</evidence>
<dbReference type="UniPathway" id="UPA00011"/>
<dbReference type="HOGENOM" id="CLU_000022_40_1_11"/>
<dbReference type="InterPro" id="IPR009081">
    <property type="entry name" value="PP-bd_ACP"/>
</dbReference>
<dbReference type="PROSITE" id="PS00012">
    <property type="entry name" value="PHOSPHOPANTETHEINE"/>
    <property type="match status" value="2"/>
</dbReference>
<dbReference type="GO" id="GO:0005737">
    <property type="term" value="C:cytoplasm"/>
    <property type="evidence" value="ECO:0007669"/>
    <property type="project" value="TreeGrafter"/>
</dbReference>
<dbReference type="SUPFAM" id="SSF52777">
    <property type="entry name" value="CoA-dependent acyltransferases"/>
    <property type="match status" value="4"/>
</dbReference>
<name>A0A0B6F190_9CORY</name>
<evidence type="ECO:0000313" key="11">
    <source>
        <dbReference type="EMBL" id="AJI77801.1"/>
    </source>
</evidence>
<dbReference type="InterPro" id="IPR023213">
    <property type="entry name" value="CAT-like_dom_sf"/>
</dbReference>
<dbReference type="GO" id="GO:0043041">
    <property type="term" value="P:amino acid activation for nonribosomal peptide biosynthetic process"/>
    <property type="evidence" value="ECO:0007669"/>
    <property type="project" value="TreeGrafter"/>
</dbReference>
<dbReference type="CDD" id="cd19535">
    <property type="entry name" value="Cyc_NRPS"/>
    <property type="match status" value="2"/>
</dbReference>